<dbReference type="GO" id="GO:0006450">
    <property type="term" value="P:regulation of translational fidelity"/>
    <property type="evidence" value="ECO:0007669"/>
    <property type="project" value="TreeGrafter"/>
</dbReference>
<evidence type="ECO:0000313" key="13">
    <source>
        <dbReference type="EMBL" id="MBM3316607.1"/>
    </source>
</evidence>
<dbReference type="EMBL" id="VGIY01000025">
    <property type="protein sequence ID" value="MBM3316607.1"/>
    <property type="molecule type" value="Genomic_DNA"/>
</dbReference>
<dbReference type="EC" id="2.7.7.87" evidence="3"/>
<dbReference type="InterPro" id="IPR017945">
    <property type="entry name" value="DHBP_synth_RibB-like_a/b_dom"/>
</dbReference>
<dbReference type="GO" id="GO:0008033">
    <property type="term" value="P:tRNA processing"/>
    <property type="evidence" value="ECO:0007669"/>
    <property type="project" value="UniProtKB-KW"/>
</dbReference>
<comment type="subcellular location">
    <subcellularLocation>
        <location evidence="1">Cytoplasm</location>
    </subcellularLocation>
</comment>
<evidence type="ECO:0000256" key="7">
    <source>
        <dbReference type="ARBA" id="ARBA00022695"/>
    </source>
</evidence>
<dbReference type="GO" id="GO:0003725">
    <property type="term" value="F:double-stranded RNA binding"/>
    <property type="evidence" value="ECO:0007669"/>
    <property type="project" value="InterPro"/>
</dbReference>
<evidence type="ECO:0000256" key="1">
    <source>
        <dbReference type="ARBA" id="ARBA00004496"/>
    </source>
</evidence>
<sequence>MTESVHRLGEDPAGRAAALDAAVEALLSGGVALLPAEGLYGLHAAALRPGAAGRLAALKGGPPRPFILLVGAPAHALALVDSLPGPAAALIEREWPGPLTLLLPASPLVPGDLCRDGLVALRCPGQPFLRELLLLLSEPLLSTSANRAGSPAPRSLAEVAGEILRGCDVAVDGGELSGEGSTVARPETSGALTILRRGQWRPV</sequence>
<comment type="caution">
    <text evidence="13">The sequence shown here is derived from an EMBL/GenBank/DDBJ whole genome shotgun (WGS) entry which is preliminary data.</text>
</comment>
<evidence type="ECO:0000256" key="11">
    <source>
        <dbReference type="ARBA" id="ARBA00048366"/>
    </source>
</evidence>
<dbReference type="SUPFAM" id="SSF55821">
    <property type="entry name" value="YrdC/RibB"/>
    <property type="match status" value="1"/>
</dbReference>
<dbReference type="InterPro" id="IPR050156">
    <property type="entry name" value="TC-AMP_synthase_SUA5"/>
</dbReference>
<evidence type="ECO:0000256" key="6">
    <source>
        <dbReference type="ARBA" id="ARBA00022694"/>
    </source>
</evidence>
<dbReference type="InterPro" id="IPR006070">
    <property type="entry name" value="Sua5-like_dom"/>
</dbReference>
<dbReference type="GO" id="GO:0005737">
    <property type="term" value="C:cytoplasm"/>
    <property type="evidence" value="ECO:0007669"/>
    <property type="project" value="UniProtKB-SubCell"/>
</dbReference>
<dbReference type="PANTHER" id="PTHR17490:SF16">
    <property type="entry name" value="THREONYLCARBAMOYL-AMP SYNTHASE"/>
    <property type="match status" value="1"/>
</dbReference>
<proteinExistence type="inferred from homology"/>
<dbReference type="Pfam" id="PF01300">
    <property type="entry name" value="Sua5_yciO_yrdC"/>
    <property type="match status" value="1"/>
</dbReference>
<evidence type="ECO:0000256" key="5">
    <source>
        <dbReference type="ARBA" id="ARBA00022679"/>
    </source>
</evidence>
<dbReference type="PANTHER" id="PTHR17490">
    <property type="entry name" value="SUA5"/>
    <property type="match status" value="1"/>
</dbReference>
<evidence type="ECO:0000313" key="14">
    <source>
        <dbReference type="Proteomes" id="UP000748308"/>
    </source>
</evidence>
<evidence type="ECO:0000256" key="4">
    <source>
        <dbReference type="ARBA" id="ARBA00022490"/>
    </source>
</evidence>
<keyword evidence="5" id="KW-0808">Transferase</keyword>
<keyword evidence="6" id="KW-0819">tRNA processing</keyword>
<evidence type="ECO:0000259" key="12">
    <source>
        <dbReference type="PROSITE" id="PS51163"/>
    </source>
</evidence>
<dbReference type="PROSITE" id="PS51163">
    <property type="entry name" value="YRDC"/>
    <property type="match status" value="1"/>
</dbReference>
<dbReference type="GO" id="GO:0061710">
    <property type="term" value="F:L-threonylcarbamoyladenylate synthase"/>
    <property type="evidence" value="ECO:0007669"/>
    <property type="project" value="UniProtKB-EC"/>
</dbReference>
<dbReference type="AlphaFoldDB" id="A0A938BQ01"/>
<evidence type="ECO:0000256" key="8">
    <source>
        <dbReference type="ARBA" id="ARBA00022741"/>
    </source>
</evidence>
<name>A0A938BQ01_UNCEI</name>
<feature type="domain" description="YrdC-like" evidence="12">
    <location>
        <begin position="16"/>
        <end position="200"/>
    </location>
</feature>
<comment type="similarity">
    <text evidence="2">Belongs to the SUA5 family.</text>
</comment>
<keyword evidence="8" id="KW-0547">Nucleotide-binding</keyword>
<organism evidence="13 14">
    <name type="scientific">Eiseniibacteriota bacterium</name>
    <dbReference type="NCBI Taxonomy" id="2212470"/>
    <lineage>
        <taxon>Bacteria</taxon>
        <taxon>Candidatus Eiseniibacteriota</taxon>
    </lineage>
</organism>
<dbReference type="Proteomes" id="UP000748308">
    <property type="component" value="Unassembled WGS sequence"/>
</dbReference>
<evidence type="ECO:0000256" key="9">
    <source>
        <dbReference type="ARBA" id="ARBA00022840"/>
    </source>
</evidence>
<protein>
    <recommendedName>
        <fullName evidence="10">L-threonylcarbamoyladenylate synthase</fullName>
        <ecNumber evidence="3">2.7.7.87</ecNumber>
    </recommendedName>
    <alternativeName>
        <fullName evidence="10">L-threonylcarbamoyladenylate synthase</fullName>
    </alternativeName>
</protein>
<reference evidence="13" key="1">
    <citation type="submission" date="2019-03" db="EMBL/GenBank/DDBJ databases">
        <title>Lake Tanganyika Metagenome-Assembled Genomes (MAGs).</title>
        <authorList>
            <person name="Tran P."/>
        </authorList>
    </citation>
    <scope>NUCLEOTIDE SEQUENCE</scope>
    <source>
        <strain evidence="13">M_DeepCast_400m_m2_100</strain>
    </source>
</reference>
<keyword evidence="4" id="KW-0963">Cytoplasm</keyword>
<gene>
    <name evidence="13" type="ORF">FJY75_02020</name>
</gene>
<dbReference type="GO" id="GO:0005524">
    <property type="term" value="F:ATP binding"/>
    <property type="evidence" value="ECO:0007669"/>
    <property type="project" value="UniProtKB-KW"/>
</dbReference>
<keyword evidence="7" id="KW-0548">Nucleotidyltransferase</keyword>
<evidence type="ECO:0000256" key="10">
    <source>
        <dbReference type="ARBA" id="ARBA00029774"/>
    </source>
</evidence>
<evidence type="ECO:0000256" key="2">
    <source>
        <dbReference type="ARBA" id="ARBA00007663"/>
    </source>
</evidence>
<comment type="catalytic activity">
    <reaction evidence="11">
        <text>L-threonine + hydrogencarbonate + ATP = L-threonylcarbamoyladenylate + diphosphate + H2O</text>
        <dbReference type="Rhea" id="RHEA:36407"/>
        <dbReference type="ChEBI" id="CHEBI:15377"/>
        <dbReference type="ChEBI" id="CHEBI:17544"/>
        <dbReference type="ChEBI" id="CHEBI:30616"/>
        <dbReference type="ChEBI" id="CHEBI:33019"/>
        <dbReference type="ChEBI" id="CHEBI:57926"/>
        <dbReference type="ChEBI" id="CHEBI:73682"/>
        <dbReference type="EC" id="2.7.7.87"/>
    </reaction>
</comment>
<dbReference type="GO" id="GO:0000049">
    <property type="term" value="F:tRNA binding"/>
    <property type="evidence" value="ECO:0007669"/>
    <property type="project" value="TreeGrafter"/>
</dbReference>
<dbReference type="Gene3D" id="3.90.870.10">
    <property type="entry name" value="DHBP synthase"/>
    <property type="match status" value="1"/>
</dbReference>
<keyword evidence="9" id="KW-0067">ATP-binding</keyword>
<accession>A0A938BQ01</accession>
<evidence type="ECO:0000256" key="3">
    <source>
        <dbReference type="ARBA" id="ARBA00012584"/>
    </source>
</evidence>